<keyword evidence="3" id="KW-1185">Reference proteome</keyword>
<protein>
    <submittedName>
        <fullName evidence="2">Uncharacterized protein</fullName>
    </submittedName>
</protein>
<reference evidence="2 3" key="1">
    <citation type="journal article" date="2007" name="Proc. Natl. Acad. Sci. U.S.A.">
        <title>Characterization of a marine gammaproteobacterium capable of aerobic anoxygenic photosynthesis.</title>
        <authorList>
            <person name="Fuchs B.M."/>
            <person name="Spring S."/>
            <person name="Teeling H."/>
            <person name="Quast C."/>
            <person name="Wulf J."/>
            <person name="Schattenhofer M."/>
            <person name="Yan S."/>
            <person name="Ferriera S."/>
            <person name="Johnson J."/>
            <person name="Glockner F.O."/>
            <person name="Amann R."/>
        </authorList>
    </citation>
    <scope>NUCLEOTIDE SEQUENCE [LARGE SCALE GENOMIC DNA]</scope>
    <source>
        <strain evidence="2">KT71</strain>
    </source>
</reference>
<evidence type="ECO:0000313" key="3">
    <source>
        <dbReference type="Proteomes" id="UP000019205"/>
    </source>
</evidence>
<gene>
    <name evidence="2" type="ORF">KT71_13000</name>
</gene>
<sequence>MIFQRMRAQAQGVNWFWLVAEFLMLIVGFFIGLQVNDLQDSRIERELEAEYLDRLVADFEQSQSQLRESVTRMTAVLGTLDAGMDLLSEQALSEAQHGMIFDAVSVAGIFAQFDIALGTVEELKDTGNMRLIRSKELRGGLADLWQRYQKIIRLSEIRALYRVDASSQLSAHLYPKKGASVGWDTKSVENNRRELYAALARIRYNQAADIADSRKLLSLLEENTAVIKSILN</sequence>
<name>A4AC77_9GAMM</name>
<dbReference type="AlphaFoldDB" id="A4AC77"/>
<evidence type="ECO:0000256" key="1">
    <source>
        <dbReference type="SAM" id="Phobius"/>
    </source>
</evidence>
<dbReference type="EMBL" id="AAOA02000001">
    <property type="protein sequence ID" value="EAQ96305.1"/>
    <property type="molecule type" value="Genomic_DNA"/>
</dbReference>
<dbReference type="Proteomes" id="UP000019205">
    <property type="component" value="Chromosome"/>
</dbReference>
<dbReference type="HOGENOM" id="CLU_1193177_0_0_6"/>
<keyword evidence="1" id="KW-0812">Transmembrane</keyword>
<proteinExistence type="predicted"/>
<accession>A4AC77</accession>
<keyword evidence="1" id="KW-0472">Membrane</keyword>
<reference evidence="2 3" key="2">
    <citation type="journal article" date="2009" name="PLoS ONE">
        <title>The photosynthetic apparatus and its regulation in the aerobic gammaproteobacterium Congregibacter litoralis gen. nov., sp. nov.</title>
        <authorList>
            <person name="Spring S."/>
            <person name="Lunsdorf H."/>
            <person name="Fuchs B.M."/>
            <person name="Tindall B.J."/>
        </authorList>
    </citation>
    <scope>NUCLEOTIDE SEQUENCE [LARGE SCALE GENOMIC DNA]</scope>
    <source>
        <strain evidence="2">KT71</strain>
    </source>
</reference>
<feature type="transmembrane region" description="Helical" evidence="1">
    <location>
        <begin position="12"/>
        <end position="33"/>
    </location>
</feature>
<dbReference type="RefSeq" id="WP_008295036.1">
    <property type="nucleotide sequence ID" value="NZ_CM002299.1"/>
</dbReference>
<dbReference type="STRING" id="314285.KT71_13000"/>
<comment type="caution">
    <text evidence="2">The sequence shown here is derived from an EMBL/GenBank/DDBJ whole genome shotgun (WGS) entry which is preliminary data.</text>
</comment>
<dbReference type="OrthoDB" id="6388784at2"/>
<keyword evidence="1" id="KW-1133">Transmembrane helix</keyword>
<evidence type="ECO:0000313" key="2">
    <source>
        <dbReference type="EMBL" id="EAQ96305.1"/>
    </source>
</evidence>
<organism evidence="2 3">
    <name type="scientific">Congregibacter litoralis KT71</name>
    <dbReference type="NCBI Taxonomy" id="314285"/>
    <lineage>
        <taxon>Bacteria</taxon>
        <taxon>Pseudomonadati</taxon>
        <taxon>Pseudomonadota</taxon>
        <taxon>Gammaproteobacteria</taxon>
        <taxon>Cellvibrionales</taxon>
        <taxon>Halieaceae</taxon>
        <taxon>Congregibacter</taxon>
    </lineage>
</organism>